<evidence type="ECO:0000256" key="7">
    <source>
        <dbReference type="ARBA" id="ARBA00023239"/>
    </source>
</evidence>
<comment type="caution">
    <text evidence="10">The sequence shown here is derived from an EMBL/GenBank/DDBJ whole genome shotgun (WGS) entry which is preliminary data.</text>
</comment>
<reference evidence="10 11" key="1">
    <citation type="journal article" date="2019" name="Int. J. Syst. Evol. Microbiol.">
        <title>The Global Catalogue of Microorganisms (GCM) 10K type strain sequencing project: providing services to taxonomists for standard genome sequencing and annotation.</title>
        <authorList>
            <consortium name="The Broad Institute Genomics Platform"/>
            <consortium name="The Broad Institute Genome Sequencing Center for Infectious Disease"/>
            <person name="Wu L."/>
            <person name="Ma J."/>
        </authorList>
    </citation>
    <scope>NUCLEOTIDE SEQUENCE [LARGE SCALE GENOMIC DNA]</scope>
    <source>
        <strain evidence="10 11">JCM 15589</strain>
    </source>
</reference>
<evidence type="ECO:0000256" key="4">
    <source>
        <dbReference type="ARBA" id="ARBA00022801"/>
    </source>
</evidence>
<dbReference type="SUPFAM" id="SSF143081">
    <property type="entry name" value="BB1717-like"/>
    <property type="match status" value="1"/>
</dbReference>
<proteinExistence type="inferred from homology"/>
<keyword evidence="4 8" id="KW-0378">Hydrolase</keyword>
<evidence type="ECO:0000256" key="3">
    <source>
        <dbReference type="ARBA" id="ARBA00022763"/>
    </source>
</evidence>
<evidence type="ECO:0000313" key="10">
    <source>
        <dbReference type="EMBL" id="GAA1711997.1"/>
    </source>
</evidence>
<evidence type="ECO:0000313" key="11">
    <source>
        <dbReference type="Proteomes" id="UP001501138"/>
    </source>
</evidence>
<comment type="similarity">
    <text evidence="1 8">Belongs to the SOS response-associated peptidase family.</text>
</comment>
<evidence type="ECO:0000256" key="5">
    <source>
        <dbReference type="ARBA" id="ARBA00023124"/>
    </source>
</evidence>
<dbReference type="Pfam" id="PF02586">
    <property type="entry name" value="SRAP"/>
    <property type="match status" value="1"/>
</dbReference>
<dbReference type="InterPro" id="IPR003738">
    <property type="entry name" value="SRAP"/>
</dbReference>
<keyword evidence="3" id="KW-0227">DNA damage</keyword>
<evidence type="ECO:0000256" key="2">
    <source>
        <dbReference type="ARBA" id="ARBA00022670"/>
    </source>
</evidence>
<name>A0ABN2IV46_9MICO</name>
<keyword evidence="2 8" id="KW-0645">Protease</keyword>
<accession>A0ABN2IV46</accession>
<evidence type="ECO:0000256" key="6">
    <source>
        <dbReference type="ARBA" id="ARBA00023125"/>
    </source>
</evidence>
<evidence type="ECO:0000256" key="9">
    <source>
        <dbReference type="SAM" id="MobiDB-lite"/>
    </source>
</evidence>
<keyword evidence="6" id="KW-0238">DNA-binding</keyword>
<dbReference type="Proteomes" id="UP001501138">
    <property type="component" value="Unassembled WGS sequence"/>
</dbReference>
<sequence length="302" mass="32694">MAAILSKRYDRGTGNLRGHVVSPLTLHAWPAVGGVRDDGPMCGRYASFRDAQDLADDLAVADIADDARLLPPSWNVAPTDPVRIVVERPRRIDGKNTGEITRSLRVARWGLVPSWAKDPGVGARMINARSESLLEKSAFAKPLGVRRCLLPADGYFEWRKLELPPGAPAKAKVPKQPYWIHPDDGDVAALAGLYEFWRDRSKADDDPDRWLVSATVITTAASDDLERIHDRMPVVLPRAAWDAWLDPAVGADEAMAVVTGPQVGMATVPVGDAVGSVQNNRPSLIEPDPDPRDPDVVATGGA</sequence>
<feature type="region of interest" description="Disordered" evidence="9">
    <location>
        <begin position="276"/>
        <end position="302"/>
    </location>
</feature>
<dbReference type="InterPro" id="IPR036590">
    <property type="entry name" value="SRAP-like"/>
</dbReference>
<evidence type="ECO:0000256" key="1">
    <source>
        <dbReference type="ARBA" id="ARBA00008136"/>
    </source>
</evidence>
<dbReference type="PANTHER" id="PTHR13604:SF0">
    <property type="entry name" value="ABASIC SITE PROCESSING PROTEIN HMCES"/>
    <property type="match status" value="1"/>
</dbReference>
<keyword evidence="7" id="KW-0456">Lyase</keyword>
<protein>
    <recommendedName>
        <fullName evidence="8">Abasic site processing protein</fullName>
        <ecNumber evidence="8">3.4.-.-</ecNumber>
    </recommendedName>
</protein>
<evidence type="ECO:0000256" key="8">
    <source>
        <dbReference type="RuleBase" id="RU364100"/>
    </source>
</evidence>
<dbReference type="EC" id="3.4.-.-" evidence="8"/>
<gene>
    <name evidence="10" type="ORF">GCM10009809_05280</name>
</gene>
<organism evidence="10 11">
    <name type="scientific">Isoptericola hypogeus</name>
    <dbReference type="NCBI Taxonomy" id="300179"/>
    <lineage>
        <taxon>Bacteria</taxon>
        <taxon>Bacillati</taxon>
        <taxon>Actinomycetota</taxon>
        <taxon>Actinomycetes</taxon>
        <taxon>Micrococcales</taxon>
        <taxon>Promicromonosporaceae</taxon>
        <taxon>Isoptericola</taxon>
    </lineage>
</organism>
<keyword evidence="11" id="KW-1185">Reference proteome</keyword>
<dbReference type="Gene3D" id="3.90.1680.10">
    <property type="entry name" value="SOS response associated peptidase-like"/>
    <property type="match status" value="1"/>
</dbReference>
<dbReference type="PANTHER" id="PTHR13604">
    <property type="entry name" value="DC12-RELATED"/>
    <property type="match status" value="1"/>
</dbReference>
<dbReference type="EMBL" id="BAAAPM010000003">
    <property type="protein sequence ID" value="GAA1711997.1"/>
    <property type="molecule type" value="Genomic_DNA"/>
</dbReference>
<keyword evidence="5" id="KW-0190">Covalent protein-DNA linkage</keyword>